<feature type="region of interest" description="Disordered" evidence="1">
    <location>
        <begin position="168"/>
        <end position="189"/>
    </location>
</feature>
<dbReference type="InterPro" id="IPR052929">
    <property type="entry name" value="RNase_H-like_EbsB-rel"/>
</dbReference>
<dbReference type="AlphaFoldDB" id="A0A9D3VDZ5"/>
<keyword evidence="4" id="KW-1185">Reference proteome</keyword>
<accession>A0A9D3VDZ5</accession>
<feature type="domain" description="RNase H type-1" evidence="2">
    <location>
        <begin position="52"/>
        <end position="154"/>
    </location>
</feature>
<proteinExistence type="predicted"/>
<dbReference type="Proteomes" id="UP000828251">
    <property type="component" value="Unassembled WGS sequence"/>
</dbReference>
<dbReference type="PANTHER" id="PTHR47074">
    <property type="entry name" value="BNAC02G40300D PROTEIN"/>
    <property type="match status" value="1"/>
</dbReference>
<dbReference type="GO" id="GO:0004523">
    <property type="term" value="F:RNA-DNA hybrid ribonuclease activity"/>
    <property type="evidence" value="ECO:0007669"/>
    <property type="project" value="InterPro"/>
</dbReference>
<organism evidence="3 4">
    <name type="scientific">Gossypium stocksii</name>
    <dbReference type="NCBI Taxonomy" id="47602"/>
    <lineage>
        <taxon>Eukaryota</taxon>
        <taxon>Viridiplantae</taxon>
        <taxon>Streptophyta</taxon>
        <taxon>Embryophyta</taxon>
        <taxon>Tracheophyta</taxon>
        <taxon>Spermatophyta</taxon>
        <taxon>Magnoliopsida</taxon>
        <taxon>eudicotyledons</taxon>
        <taxon>Gunneridae</taxon>
        <taxon>Pentapetalae</taxon>
        <taxon>rosids</taxon>
        <taxon>malvids</taxon>
        <taxon>Malvales</taxon>
        <taxon>Malvaceae</taxon>
        <taxon>Malvoideae</taxon>
        <taxon>Gossypium</taxon>
    </lineage>
</organism>
<dbReference type="InterPro" id="IPR002156">
    <property type="entry name" value="RNaseH_domain"/>
</dbReference>
<evidence type="ECO:0000313" key="4">
    <source>
        <dbReference type="Proteomes" id="UP000828251"/>
    </source>
</evidence>
<sequence>MHEKKVESGTELSQKVQRYVAELDGLIEKRHTLTVTKNINQRDAGSRATIHFDAAFNGRDFKLMASMVVWDQSGVLMATKTILNSNVSSSFAAEAYVGLHAVKLGISLGFHSVMIKGDLRMVIKKCQKKRQDKLVIGAIISDIHRKMEFFQEISQARREDGEGLKIKNRRGREEEGRIPSYGENEKAII</sequence>
<name>A0A9D3VDZ5_9ROSI</name>
<evidence type="ECO:0000256" key="1">
    <source>
        <dbReference type="SAM" id="MobiDB-lite"/>
    </source>
</evidence>
<dbReference type="EMBL" id="JAIQCV010000007">
    <property type="protein sequence ID" value="KAH1080322.1"/>
    <property type="molecule type" value="Genomic_DNA"/>
</dbReference>
<dbReference type="GO" id="GO:0003676">
    <property type="term" value="F:nucleic acid binding"/>
    <property type="evidence" value="ECO:0007669"/>
    <property type="project" value="InterPro"/>
</dbReference>
<dbReference type="Pfam" id="PF13456">
    <property type="entry name" value="RVT_3"/>
    <property type="match status" value="1"/>
</dbReference>
<evidence type="ECO:0000259" key="2">
    <source>
        <dbReference type="Pfam" id="PF13456"/>
    </source>
</evidence>
<gene>
    <name evidence="3" type="ORF">J1N35_020083</name>
</gene>
<evidence type="ECO:0000313" key="3">
    <source>
        <dbReference type="EMBL" id="KAH1080322.1"/>
    </source>
</evidence>
<protein>
    <recommendedName>
        <fullName evidence="2">RNase H type-1 domain-containing protein</fullName>
    </recommendedName>
</protein>
<dbReference type="PANTHER" id="PTHR47074:SF61">
    <property type="entry name" value="RNASE H TYPE-1 DOMAIN-CONTAINING PROTEIN"/>
    <property type="match status" value="1"/>
</dbReference>
<comment type="caution">
    <text evidence="3">The sequence shown here is derived from an EMBL/GenBank/DDBJ whole genome shotgun (WGS) entry which is preliminary data.</text>
</comment>
<reference evidence="3 4" key="1">
    <citation type="journal article" date="2021" name="Plant Biotechnol. J.">
        <title>Multi-omics assisted identification of the key and species-specific regulatory components of drought-tolerant mechanisms in Gossypium stocksii.</title>
        <authorList>
            <person name="Yu D."/>
            <person name="Ke L."/>
            <person name="Zhang D."/>
            <person name="Wu Y."/>
            <person name="Sun Y."/>
            <person name="Mei J."/>
            <person name="Sun J."/>
            <person name="Sun Y."/>
        </authorList>
    </citation>
    <scope>NUCLEOTIDE SEQUENCE [LARGE SCALE GENOMIC DNA]</scope>
    <source>
        <strain evidence="4">cv. E1</strain>
        <tissue evidence="3">Leaf</tissue>
    </source>
</reference>